<dbReference type="AlphaFoldDB" id="A0A7H8N2H1"/>
<dbReference type="InterPro" id="IPR006946">
    <property type="entry name" value="DGR2-like_dom"/>
</dbReference>
<dbReference type="NCBIfam" id="TIGR04362">
    <property type="entry name" value="choice_anch_C"/>
    <property type="match status" value="1"/>
</dbReference>
<protein>
    <submittedName>
        <fullName evidence="3">Choice-of-anchor C family protein</fullName>
    </submittedName>
</protein>
<accession>A0A7H8N2H1</accession>
<gene>
    <name evidence="3" type="ORF">HUT08_02355</name>
</gene>
<dbReference type="Proteomes" id="UP000509303">
    <property type="component" value="Chromosome"/>
</dbReference>
<feature type="chain" id="PRO_5028799232" evidence="1">
    <location>
        <begin position="27"/>
        <end position="218"/>
    </location>
</feature>
<keyword evidence="4" id="KW-1185">Reference proteome</keyword>
<organism evidence="3 4">
    <name type="scientific">Streptomyces buecherae</name>
    <dbReference type="NCBI Taxonomy" id="2763006"/>
    <lineage>
        <taxon>Bacteria</taxon>
        <taxon>Bacillati</taxon>
        <taxon>Actinomycetota</taxon>
        <taxon>Actinomycetes</taxon>
        <taxon>Kitasatosporales</taxon>
        <taxon>Streptomycetaceae</taxon>
        <taxon>Streptomyces</taxon>
    </lineage>
</organism>
<dbReference type="EMBL" id="CP054929">
    <property type="protein sequence ID" value="QKW48579.1"/>
    <property type="molecule type" value="Genomic_DNA"/>
</dbReference>
<name>A0A7H8N2H1_9ACTN</name>
<feature type="domain" description="DUF642" evidence="2">
    <location>
        <begin position="47"/>
        <end position="202"/>
    </location>
</feature>
<proteinExistence type="predicted"/>
<evidence type="ECO:0000313" key="4">
    <source>
        <dbReference type="Proteomes" id="UP000509303"/>
    </source>
</evidence>
<evidence type="ECO:0000313" key="3">
    <source>
        <dbReference type="EMBL" id="QKW48579.1"/>
    </source>
</evidence>
<feature type="signal peptide" evidence="1">
    <location>
        <begin position="1"/>
        <end position="26"/>
    </location>
</feature>
<keyword evidence="1" id="KW-0732">Signal</keyword>
<dbReference type="Gene3D" id="2.60.120.260">
    <property type="entry name" value="Galactose-binding domain-like"/>
    <property type="match status" value="1"/>
</dbReference>
<evidence type="ECO:0000259" key="2">
    <source>
        <dbReference type="Pfam" id="PF04862"/>
    </source>
</evidence>
<reference evidence="3 4" key="1">
    <citation type="submission" date="2020-06" db="EMBL/GenBank/DDBJ databases">
        <title>Genome mining for natural products.</title>
        <authorList>
            <person name="Zhang B."/>
            <person name="Shi J."/>
            <person name="Ge H."/>
        </authorList>
    </citation>
    <scope>NUCLEOTIDE SEQUENCE [LARGE SCALE GENOMIC DNA]</scope>
    <source>
        <strain evidence="3 4">NA00687</strain>
    </source>
</reference>
<evidence type="ECO:0000256" key="1">
    <source>
        <dbReference type="SAM" id="SignalP"/>
    </source>
</evidence>
<sequence>MVSARPYVTVIAALGLLGAAAGATQATTSHQHSATSTAKSIHQARGVDDGSFEYPTAPANSFTTVATGGAIGPWTVTRGNVDHIGRGFWQAAERNQSVDLNGGTPGTVAQTFPTTLGTTYSITYALAGNSGGGPTVKTGRVLIDGQTIQDFTFDITGKTFTNMGYVGRQVTFVARSASTTLSFASTTANSAHGPVIDDVVVRAACCSCSCDRGSTGKH</sequence>
<dbReference type="Pfam" id="PF04862">
    <property type="entry name" value="DUF642"/>
    <property type="match status" value="1"/>
</dbReference>
<dbReference type="InterPro" id="IPR027576">
    <property type="entry name" value="Choice_anch_C_dom"/>
</dbReference>
<dbReference type="RefSeq" id="WP_176160282.1">
    <property type="nucleotide sequence ID" value="NZ_CP054929.1"/>
</dbReference>